<dbReference type="RefSeq" id="WP_036102951.1">
    <property type="nucleotide sequence ID" value="NZ_JAJA02000001.1"/>
</dbReference>
<dbReference type="InterPro" id="IPR046519">
    <property type="entry name" value="X-Tfes_XVIPCD"/>
</dbReference>
<accession>A0A108U5U5</accession>
<dbReference type="SUPFAM" id="SSF53474">
    <property type="entry name" value="alpha/beta-Hydrolases"/>
    <property type="match status" value="1"/>
</dbReference>
<name>A0A108U5U5_9GAMM</name>
<protein>
    <submittedName>
        <fullName evidence="3">Phospholipase A1</fullName>
    </submittedName>
</protein>
<comment type="caution">
    <text evidence="3">The sequence shown here is derived from an EMBL/GenBank/DDBJ whole genome shotgun (WGS) entry which is preliminary data.</text>
</comment>
<feature type="compositionally biased region" description="Low complexity" evidence="1">
    <location>
        <begin position="157"/>
        <end position="173"/>
    </location>
</feature>
<evidence type="ECO:0000259" key="2">
    <source>
        <dbReference type="Pfam" id="PF20410"/>
    </source>
</evidence>
<keyword evidence="4" id="KW-1185">Reference proteome</keyword>
<feature type="region of interest" description="Disordered" evidence="1">
    <location>
        <begin position="153"/>
        <end position="173"/>
    </location>
</feature>
<proteinExistence type="predicted"/>
<organism evidence="3 4">
    <name type="scientific">Lysobacter capsici AZ78</name>
    <dbReference type="NCBI Taxonomy" id="1444315"/>
    <lineage>
        <taxon>Bacteria</taxon>
        <taxon>Pseudomonadati</taxon>
        <taxon>Pseudomonadota</taxon>
        <taxon>Gammaproteobacteria</taxon>
        <taxon>Lysobacterales</taxon>
        <taxon>Lysobacteraceae</taxon>
        <taxon>Lysobacter</taxon>
    </lineage>
</organism>
<evidence type="ECO:0000313" key="4">
    <source>
        <dbReference type="Proteomes" id="UP000023435"/>
    </source>
</evidence>
<feature type="domain" description="X-Tfes XVIPCD" evidence="2">
    <location>
        <begin position="405"/>
        <end position="466"/>
    </location>
</feature>
<feature type="region of interest" description="Disordered" evidence="1">
    <location>
        <begin position="29"/>
        <end position="140"/>
    </location>
</feature>
<dbReference type="Proteomes" id="UP000023435">
    <property type="component" value="Unassembled WGS sequence"/>
</dbReference>
<dbReference type="OrthoDB" id="6028497at2"/>
<evidence type="ECO:0000313" key="3">
    <source>
        <dbReference type="EMBL" id="KWS03099.1"/>
    </source>
</evidence>
<sequence>MSDPNPKVPKTSIFDSIGGAFNRWTTRFEASARDPDSMLSSFTRHHRDDGNQFEPAHGVERNNAAPLATPSTAPGAVAPRATMPSAAPHTMPPIGPRTYARVGNPFDESFTAPEHDAPIATSSTTRDAVPDTRAASTASRGFAMDGVNAVFPRHDLAPPGASSSSPAPPRAASLDPTVAAAIMRDGYADRSEADLSGWKRVGDAELLAHGLNPKDFHDTASGLRADLYRKDDQFVLNFRGTDKGSDWITNVGQGGGFGSAQYDGAVQLTQQVQKALPDGLHAVVGHSKGGGQAYLAAQVCNVECVVANPAWPNRATLLKHDLAADKLEQGPATTELVVKGEPLHGLQSLGFVPLLRPHGVKIELDGPPFAPGPHPVLSRHVRGLEQDFDQAELMLKAMDFGGHQLTQHGMKSVVDATLDRRAGELAELARSKGLKQVDHIVKAEGPDGGGFLVQGELKNPASLQVKFSGSVPSASEANEMMSRVNREIAPAPAQGAHEAEQAVRVGRPPGL</sequence>
<dbReference type="EMBL" id="JAJA02000001">
    <property type="protein sequence ID" value="KWS03099.1"/>
    <property type="molecule type" value="Genomic_DNA"/>
</dbReference>
<evidence type="ECO:0000256" key="1">
    <source>
        <dbReference type="SAM" id="MobiDB-lite"/>
    </source>
</evidence>
<dbReference type="AlphaFoldDB" id="A0A108U5U5"/>
<dbReference type="Pfam" id="PF26363">
    <property type="entry name" value="Phospholipase-like"/>
    <property type="match status" value="1"/>
</dbReference>
<gene>
    <name evidence="3" type="ORF">AZ78_0645</name>
</gene>
<reference evidence="3 4" key="1">
    <citation type="journal article" date="2014" name="Genome Announc.">
        <title>Draft Genome Sequence of Lysobacter capsici AZ78, a Bacterium Antagonistic to Plant-Pathogenic Oomycetes.</title>
        <authorList>
            <person name="Puopolo G."/>
            <person name="Sonego P."/>
            <person name="Engelen K."/>
            <person name="Pertot I."/>
        </authorList>
    </citation>
    <scope>NUCLEOTIDE SEQUENCE [LARGE SCALE GENOMIC DNA]</scope>
    <source>
        <strain evidence="3 4">AZ78</strain>
    </source>
</reference>
<feature type="region of interest" description="Disordered" evidence="1">
    <location>
        <begin position="491"/>
        <end position="511"/>
    </location>
</feature>
<dbReference type="Pfam" id="PF20410">
    <property type="entry name" value="X-Tfes_XVIPCD"/>
    <property type="match status" value="1"/>
</dbReference>
<dbReference type="InterPro" id="IPR029058">
    <property type="entry name" value="AB_hydrolase_fold"/>
</dbReference>